<feature type="transmembrane region" description="Helical" evidence="6">
    <location>
        <begin position="225"/>
        <end position="243"/>
    </location>
</feature>
<keyword evidence="5 6" id="KW-0472">Membrane</keyword>
<keyword evidence="4 6" id="KW-1133">Transmembrane helix</keyword>
<comment type="caution">
    <text evidence="7">The sequence shown here is derived from an EMBL/GenBank/DDBJ whole genome shotgun (WGS) entry which is preliminary data.</text>
</comment>
<organism evidence="7 8">
    <name type="scientific">Smittium angustum</name>
    <dbReference type="NCBI Taxonomy" id="133377"/>
    <lineage>
        <taxon>Eukaryota</taxon>
        <taxon>Fungi</taxon>
        <taxon>Fungi incertae sedis</taxon>
        <taxon>Zoopagomycota</taxon>
        <taxon>Kickxellomycotina</taxon>
        <taxon>Harpellomycetes</taxon>
        <taxon>Harpellales</taxon>
        <taxon>Legeriomycetaceae</taxon>
        <taxon>Smittium</taxon>
    </lineage>
</organism>
<feature type="transmembrane region" description="Helical" evidence="6">
    <location>
        <begin position="29"/>
        <end position="54"/>
    </location>
</feature>
<accession>A0A2U1J484</accession>
<evidence type="ECO:0000256" key="2">
    <source>
        <dbReference type="ARBA" id="ARBA00010487"/>
    </source>
</evidence>
<evidence type="ECO:0000256" key="3">
    <source>
        <dbReference type="ARBA" id="ARBA00022692"/>
    </source>
</evidence>
<dbReference type="EMBL" id="MBFU01000383">
    <property type="protein sequence ID" value="PVZ99864.1"/>
    <property type="molecule type" value="Genomic_DNA"/>
</dbReference>
<sequence>MQFNLAMLSAGLFVILIMAFKGYLSWFNIVAFVMAVATFWGMVLIVGFMGVGLVEIPRKIWRKSIPEHQLIQIESQAVSMRDRVEEAELDVIESLQEFWSIPNRDDSFGDFYKYTQVIEQENMEIFSLYKTRITSAINTAVRREQISVNYLAKLRKKIRNRYLKLENVAWDWENAKTSAFFYQDIIHSKNNNLDTIESSINPIRSWPLWKKKLAYMWYIKISPSLYRLISFSLIFLSVAILQSEAMISIFPRLTIIRALFRPFENNSLSIELGLFGTNMLFSNRKSSERSLIACGAQLCRLMIPLCYNFLDIATPNIGTEFQQLMGRIDSVPILGESLNRWIPVIVILPALLTYINAYDRIMKVFNPEIFIEDSREMNVNSQNSHEIESAHLPSISEGKLLLKEARAILERTYNNPRIISSPRTRAREEGTFHFLYDTDIPSDSLSVTRNQFGGL</sequence>
<dbReference type="InterPro" id="IPR006876">
    <property type="entry name" value="LMBR1-like_membr_prot"/>
</dbReference>
<dbReference type="Proteomes" id="UP000245591">
    <property type="component" value="Unassembled WGS sequence"/>
</dbReference>
<dbReference type="InterPro" id="IPR051584">
    <property type="entry name" value="GPCR-associated_LMBR1"/>
</dbReference>
<gene>
    <name evidence="7" type="ORF">BB558_004118</name>
</gene>
<evidence type="ECO:0000313" key="8">
    <source>
        <dbReference type="Proteomes" id="UP000245591"/>
    </source>
</evidence>
<reference evidence="7 8" key="1">
    <citation type="journal article" date="2018" name="MBio">
        <title>Comparative Genomics Reveals the Core Gene Toolbox for the Fungus-Insect Symbiosis.</title>
        <authorList>
            <person name="Wang Y."/>
            <person name="Stata M."/>
            <person name="Wang W."/>
            <person name="Stajich J.E."/>
            <person name="White M.M."/>
            <person name="Moncalvo J.M."/>
        </authorList>
    </citation>
    <scope>NUCLEOTIDE SEQUENCE [LARGE SCALE GENOMIC DNA]</scope>
    <source>
        <strain evidence="7 8">AUS-126-30</strain>
    </source>
</reference>
<dbReference type="Pfam" id="PF04791">
    <property type="entry name" value="LMBR1"/>
    <property type="match status" value="1"/>
</dbReference>
<proteinExistence type="inferred from homology"/>
<dbReference type="PANTHER" id="PTHR21355">
    <property type="entry name" value="G-PROTEIN COUPLED RECEPTOR-ASSOCIATED PROTEIN LMBRD2"/>
    <property type="match status" value="1"/>
</dbReference>
<evidence type="ECO:0000256" key="5">
    <source>
        <dbReference type="ARBA" id="ARBA00023136"/>
    </source>
</evidence>
<comment type="similarity">
    <text evidence="2">Belongs to the LIMR family.</text>
</comment>
<keyword evidence="8" id="KW-1185">Reference proteome</keyword>
<dbReference type="AlphaFoldDB" id="A0A2U1J484"/>
<evidence type="ECO:0000256" key="4">
    <source>
        <dbReference type="ARBA" id="ARBA00022989"/>
    </source>
</evidence>
<keyword evidence="3 6" id="KW-0812">Transmembrane</keyword>
<name>A0A2U1J484_SMIAN</name>
<dbReference type="PANTHER" id="PTHR21355:SF0">
    <property type="entry name" value="G-PROTEIN COUPLED RECEPTOR-ASSOCIATED PROTEIN LMBRD2"/>
    <property type="match status" value="1"/>
</dbReference>
<comment type="subcellular location">
    <subcellularLocation>
        <location evidence="1">Membrane</location>
        <topology evidence="1">Multi-pass membrane protein</topology>
    </subcellularLocation>
</comment>
<evidence type="ECO:0000313" key="7">
    <source>
        <dbReference type="EMBL" id="PVZ99864.1"/>
    </source>
</evidence>
<evidence type="ECO:0000256" key="1">
    <source>
        <dbReference type="ARBA" id="ARBA00004141"/>
    </source>
</evidence>
<protein>
    <submittedName>
        <fullName evidence="7">Uncharacterized protein</fullName>
    </submittedName>
</protein>
<evidence type="ECO:0000256" key="6">
    <source>
        <dbReference type="SAM" id="Phobius"/>
    </source>
</evidence>
<dbReference type="GO" id="GO:0016020">
    <property type="term" value="C:membrane"/>
    <property type="evidence" value="ECO:0007669"/>
    <property type="project" value="UniProtKB-SubCell"/>
</dbReference>